<keyword evidence="6" id="KW-0106">Calcium</keyword>
<reference evidence="16 17" key="1">
    <citation type="submission" date="2020-11" db="EMBL/GenBank/DDBJ databases">
        <authorList>
            <person name="Wallbank WR R."/>
            <person name="Pardo Diaz C."/>
            <person name="Kozak K."/>
            <person name="Martin S."/>
            <person name="Jiggins C."/>
            <person name="Moest M."/>
            <person name="Warren A I."/>
            <person name="Generalovic N T."/>
            <person name="Byers J.R.P. K."/>
            <person name="Montejo-Kovacevich G."/>
            <person name="Yen C E."/>
        </authorList>
    </citation>
    <scope>NUCLEOTIDE SEQUENCE [LARGE SCALE GENOMIC DNA]</scope>
</reference>
<dbReference type="PANTHER" id="PTHR24252:SF7">
    <property type="entry name" value="HYALIN"/>
    <property type="match status" value="1"/>
</dbReference>
<accession>A0A7R8YS37</accession>
<dbReference type="PANTHER" id="PTHR24252">
    <property type="entry name" value="ACROSIN-RELATED"/>
    <property type="match status" value="1"/>
</dbReference>
<evidence type="ECO:0000313" key="16">
    <source>
        <dbReference type="EMBL" id="CAD7083358.1"/>
    </source>
</evidence>
<dbReference type="InterPro" id="IPR001254">
    <property type="entry name" value="Trypsin_dom"/>
</dbReference>
<dbReference type="PRINTS" id="PR00722">
    <property type="entry name" value="CHYMOTRYPSIN"/>
</dbReference>
<keyword evidence="5 11" id="KW-0720">Serine protease</keyword>
<dbReference type="OrthoDB" id="425190at2759"/>
<evidence type="ECO:0000259" key="15">
    <source>
        <dbReference type="PROSITE" id="PS51888"/>
    </source>
</evidence>
<feature type="signal peptide" evidence="12">
    <location>
        <begin position="1"/>
        <end position="19"/>
    </location>
</feature>
<keyword evidence="3 12" id="KW-0732">Signal</keyword>
<dbReference type="Gene3D" id="2.40.10.10">
    <property type="entry name" value="Trypsin-like serine proteases"/>
    <property type="match status" value="2"/>
</dbReference>
<evidence type="ECO:0000256" key="1">
    <source>
        <dbReference type="ARBA" id="ARBA00004606"/>
    </source>
</evidence>
<feature type="domain" description="Peptidase S1" evidence="14">
    <location>
        <begin position="260"/>
        <end position="508"/>
    </location>
</feature>
<dbReference type="EC" id="3.4.21.-" evidence="11"/>
<dbReference type="InterPro" id="IPR043504">
    <property type="entry name" value="Peptidase_S1_PA_chymotrypsin"/>
</dbReference>
<dbReference type="FunCoup" id="A0A7R8YS37">
    <property type="interactions" value="2"/>
</dbReference>
<dbReference type="CDD" id="cd00190">
    <property type="entry name" value="Tryp_SPc"/>
    <property type="match status" value="1"/>
</dbReference>
<feature type="domain" description="Clip" evidence="15">
    <location>
        <begin position="31"/>
        <end position="88"/>
    </location>
</feature>
<dbReference type="InterPro" id="IPR001314">
    <property type="entry name" value="Peptidase_S1A"/>
</dbReference>
<dbReference type="SUPFAM" id="SSF50494">
    <property type="entry name" value="Trypsin-like serine proteases"/>
    <property type="match status" value="1"/>
</dbReference>
<keyword evidence="4 11" id="KW-0378">Hydrolase</keyword>
<evidence type="ECO:0000256" key="12">
    <source>
        <dbReference type="RuleBase" id="RU366078"/>
    </source>
</evidence>
<dbReference type="GO" id="GO:0004252">
    <property type="term" value="F:serine-type endopeptidase activity"/>
    <property type="evidence" value="ECO:0007669"/>
    <property type="project" value="UniProtKB-UniRule"/>
</dbReference>
<dbReference type="PROSITE" id="PS00134">
    <property type="entry name" value="TRYPSIN_HIS"/>
    <property type="match status" value="1"/>
</dbReference>
<dbReference type="PROSITE" id="PS50240">
    <property type="entry name" value="TRYPSIN_DOM"/>
    <property type="match status" value="1"/>
</dbReference>
<evidence type="ECO:0000256" key="5">
    <source>
        <dbReference type="ARBA" id="ARBA00022825"/>
    </source>
</evidence>
<dbReference type="InterPro" id="IPR022700">
    <property type="entry name" value="CLIP"/>
</dbReference>
<evidence type="ECO:0000259" key="14">
    <source>
        <dbReference type="PROSITE" id="PS50240"/>
    </source>
</evidence>
<dbReference type="Pfam" id="PF12032">
    <property type="entry name" value="CLIP"/>
    <property type="match status" value="2"/>
</dbReference>
<keyword evidence="8" id="KW-0865">Zymogen</keyword>
<evidence type="ECO:0000313" key="17">
    <source>
        <dbReference type="Proteomes" id="UP000594454"/>
    </source>
</evidence>
<dbReference type="InterPro" id="IPR009003">
    <property type="entry name" value="Peptidase_S1_PA"/>
</dbReference>
<feature type="chain" id="PRO_5031600419" description="CLIP domain-containing serine protease" evidence="12">
    <location>
        <begin position="20"/>
        <end position="511"/>
    </location>
</feature>
<feature type="compositionally biased region" description="Low complexity" evidence="13">
    <location>
        <begin position="130"/>
        <end position="139"/>
    </location>
</feature>
<comment type="domain">
    <text evidence="12">The clip domain consists of 35-55 residues which are 'knitted' together usually by 3 conserved disulfide bonds forming a clip-like compact structure.</text>
</comment>
<keyword evidence="7" id="KW-0812">Transmembrane</keyword>
<proteinExistence type="inferred from homology"/>
<keyword evidence="9" id="KW-1015">Disulfide bond</keyword>
<feature type="compositionally biased region" description="Pro residues" evidence="13">
    <location>
        <begin position="140"/>
        <end position="151"/>
    </location>
</feature>
<dbReference type="Proteomes" id="UP000594454">
    <property type="component" value="Chromosome 2"/>
</dbReference>
<dbReference type="SMART" id="SM00680">
    <property type="entry name" value="CLIP"/>
    <property type="match status" value="2"/>
</dbReference>
<gene>
    <name evidence="16" type="ORF">HERILL_LOCUS6327</name>
</gene>
<evidence type="ECO:0000256" key="11">
    <source>
        <dbReference type="RuleBase" id="RU363034"/>
    </source>
</evidence>
<dbReference type="InterPro" id="IPR033116">
    <property type="entry name" value="TRYPSIN_SER"/>
</dbReference>
<evidence type="ECO:0000256" key="9">
    <source>
        <dbReference type="ARBA" id="ARBA00023157"/>
    </source>
</evidence>
<comment type="subcellular location">
    <subcellularLocation>
        <location evidence="1">Membrane</location>
        <topology evidence="1">Single-pass type II membrane protein</topology>
    </subcellularLocation>
    <subcellularLocation>
        <location evidence="12">Secreted</location>
    </subcellularLocation>
</comment>
<keyword evidence="12" id="KW-0964">Secreted</keyword>
<evidence type="ECO:0000256" key="13">
    <source>
        <dbReference type="SAM" id="MobiDB-lite"/>
    </source>
</evidence>
<dbReference type="EMBL" id="LR899010">
    <property type="protein sequence ID" value="CAD7083358.1"/>
    <property type="molecule type" value="Genomic_DNA"/>
</dbReference>
<comment type="similarity">
    <text evidence="10 12">Belongs to the peptidase S1 family. CLIP subfamily.</text>
</comment>
<dbReference type="SMART" id="SM00020">
    <property type="entry name" value="Tryp_SPc"/>
    <property type="match status" value="1"/>
</dbReference>
<dbReference type="InterPro" id="IPR038565">
    <property type="entry name" value="CLIP_sf"/>
</dbReference>
<feature type="domain" description="Clip" evidence="15">
    <location>
        <begin position="160"/>
        <end position="213"/>
    </location>
</feature>
<dbReference type="GO" id="GO:0016020">
    <property type="term" value="C:membrane"/>
    <property type="evidence" value="ECO:0007669"/>
    <property type="project" value="UniProtKB-SubCell"/>
</dbReference>
<organism evidence="16 17">
    <name type="scientific">Hermetia illucens</name>
    <name type="common">Black soldier fly</name>
    <dbReference type="NCBI Taxonomy" id="343691"/>
    <lineage>
        <taxon>Eukaryota</taxon>
        <taxon>Metazoa</taxon>
        <taxon>Ecdysozoa</taxon>
        <taxon>Arthropoda</taxon>
        <taxon>Hexapoda</taxon>
        <taxon>Insecta</taxon>
        <taxon>Pterygota</taxon>
        <taxon>Neoptera</taxon>
        <taxon>Endopterygota</taxon>
        <taxon>Diptera</taxon>
        <taxon>Brachycera</taxon>
        <taxon>Stratiomyomorpha</taxon>
        <taxon>Stratiomyidae</taxon>
        <taxon>Hermetiinae</taxon>
        <taxon>Hermetia</taxon>
    </lineage>
</organism>
<keyword evidence="17" id="KW-1185">Reference proteome</keyword>
<dbReference type="PROSITE" id="PS00135">
    <property type="entry name" value="TRYPSIN_SER"/>
    <property type="match status" value="1"/>
</dbReference>
<sequence length="511" mass="55379">MKFLTQFLCLFLLYDSAISQRGGRQAFLGSRCGTPDGYVGACVILPNCPSLLQLYANNGGSREVVVYLKQSQRSCGNRVIRREPVICCSQPVNNNQQSVRPNDPSFTVNPSNPFLNGQTGPQPPPPPTPQTEAPTTTTFTPPPPPPTPPPTQALEQRIGECTGPDARTGTCRSLIDCPELLSRLQANPEDASFANFLRLSNQLCNAAAPIICCPSATRTPGNEPIIPQIAPTIKPLVTVEARLLSPDEGCGQSSVAHRKIVGGTPSQKGSWPWLALLGYEGVDGITFRCGGSLVTKRHVVTAAHCIRSDLRVVRLGEHDLDIDTETRHVDVNIVRMTRHPQYNSRNGHSDIAVLYLANDVQFTDTIGPVCVPDKISFESRSLIGYTPFVAGWGRTKEGGESANLLQEVQLPILANNQCKERYRAQNRLISEDQFDEATICAGVLSGGKDTCQGDSGGPLMLPEKSSRNTFYYNLIGIVSYGIGCARAGIPGVYASVPHFSDWIKEKIAEPI</sequence>
<dbReference type="InParanoid" id="A0A7R8YS37"/>
<keyword evidence="2 11" id="KW-0645">Protease</keyword>
<dbReference type="FunFam" id="2.40.10.10:FF:000006">
    <property type="entry name" value="Serine proteinase stubble"/>
    <property type="match status" value="1"/>
</dbReference>
<dbReference type="InterPro" id="IPR018114">
    <property type="entry name" value="TRYPSIN_HIS"/>
</dbReference>
<dbReference type="OMA" id="TEPRYNP"/>
<name>A0A7R8YS37_HERIL</name>
<evidence type="ECO:0000256" key="4">
    <source>
        <dbReference type="ARBA" id="ARBA00022801"/>
    </source>
</evidence>
<evidence type="ECO:0000256" key="7">
    <source>
        <dbReference type="ARBA" id="ARBA00022968"/>
    </source>
</evidence>
<keyword evidence="7" id="KW-0735">Signal-anchor</keyword>
<feature type="compositionally biased region" description="Polar residues" evidence="13">
    <location>
        <begin position="96"/>
        <end position="117"/>
    </location>
</feature>
<evidence type="ECO:0000256" key="10">
    <source>
        <dbReference type="ARBA" id="ARBA00024195"/>
    </source>
</evidence>
<evidence type="ECO:0000256" key="2">
    <source>
        <dbReference type="ARBA" id="ARBA00022670"/>
    </source>
</evidence>
<dbReference type="Pfam" id="PF00089">
    <property type="entry name" value="Trypsin"/>
    <property type="match status" value="1"/>
</dbReference>
<evidence type="ECO:0000256" key="8">
    <source>
        <dbReference type="ARBA" id="ARBA00023145"/>
    </source>
</evidence>
<dbReference type="PROSITE" id="PS51888">
    <property type="entry name" value="CLIP"/>
    <property type="match status" value="2"/>
</dbReference>
<protein>
    <recommendedName>
        <fullName evidence="12">CLIP domain-containing serine protease</fullName>
        <ecNumber evidence="11">3.4.21.-</ecNumber>
    </recommendedName>
</protein>
<dbReference type="GO" id="GO:0005576">
    <property type="term" value="C:extracellular region"/>
    <property type="evidence" value="ECO:0007669"/>
    <property type="project" value="UniProtKB-SubCell"/>
</dbReference>
<dbReference type="GO" id="GO:0006508">
    <property type="term" value="P:proteolysis"/>
    <property type="evidence" value="ECO:0007669"/>
    <property type="project" value="UniProtKB-KW"/>
</dbReference>
<evidence type="ECO:0000256" key="6">
    <source>
        <dbReference type="ARBA" id="ARBA00022837"/>
    </source>
</evidence>
<evidence type="ECO:0000256" key="3">
    <source>
        <dbReference type="ARBA" id="ARBA00022729"/>
    </source>
</evidence>
<dbReference type="AlphaFoldDB" id="A0A7R8YS37"/>
<feature type="region of interest" description="Disordered" evidence="13">
    <location>
        <begin position="96"/>
        <end position="152"/>
    </location>
</feature>
<dbReference type="Gene3D" id="3.30.1640.30">
    <property type="match status" value="2"/>
</dbReference>